<feature type="transmembrane region" description="Helical" evidence="1">
    <location>
        <begin position="64"/>
        <end position="81"/>
    </location>
</feature>
<organism evidence="2 3">
    <name type="scientific">Photobacterium chitinilyticum</name>
    <dbReference type="NCBI Taxonomy" id="2485123"/>
    <lineage>
        <taxon>Bacteria</taxon>
        <taxon>Pseudomonadati</taxon>
        <taxon>Pseudomonadota</taxon>
        <taxon>Gammaproteobacteria</taxon>
        <taxon>Vibrionales</taxon>
        <taxon>Vibrionaceae</taxon>
        <taxon>Photobacterium</taxon>
    </lineage>
</organism>
<name>A0A444JPI4_9GAMM</name>
<feature type="transmembrane region" description="Helical" evidence="1">
    <location>
        <begin position="112"/>
        <end position="129"/>
    </location>
</feature>
<keyword evidence="1" id="KW-0472">Membrane</keyword>
<comment type="caution">
    <text evidence="2">The sequence shown here is derived from an EMBL/GenBank/DDBJ whole genome shotgun (WGS) entry which is preliminary data.</text>
</comment>
<protein>
    <submittedName>
        <fullName evidence="2">Uncharacterized protein</fullName>
    </submittedName>
</protein>
<dbReference type="AlphaFoldDB" id="A0A444JPI4"/>
<dbReference type="InterPro" id="IPR019275">
    <property type="entry name" value="DUF2301"/>
</dbReference>
<feature type="transmembrane region" description="Helical" evidence="1">
    <location>
        <begin position="135"/>
        <end position="153"/>
    </location>
</feature>
<dbReference type="Proteomes" id="UP000287563">
    <property type="component" value="Unassembled WGS sequence"/>
</dbReference>
<evidence type="ECO:0000313" key="2">
    <source>
        <dbReference type="EMBL" id="RWX54996.1"/>
    </source>
</evidence>
<accession>A0A444JPI4</accession>
<gene>
    <name evidence="2" type="ORF">EDI28_14770</name>
</gene>
<sequence>MADPHIQSQLDSLDKLTVILYRGALTASAAIMLLMVWGSSFAISAMVVAALIAACTVHIYDKRFRWLIVGSGMFASIWLTLDIWPPLALGAALFTFSALAIKEYFCFRLKILTLTPLTLAAFWFCFAFGQEQISIAFGIIGAILLATAAIAKWRMPIHYDIGDKSRYQV</sequence>
<keyword evidence="1" id="KW-0812">Transmembrane</keyword>
<dbReference type="EMBL" id="RJLM01000005">
    <property type="protein sequence ID" value="RWX54996.1"/>
    <property type="molecule type" value="Genomic_DNA"/>
</dbReference>
<reference evidence="2 3" key="1">
    <citation type="submission" date="2018-11" db="EMBL/GenBank/DDBJ databases">
        <title>Photobacterium sp. BEI247 sp. nov., a marine bacterium isolated from Yongle Blue Hole in the South China Sea.</title>
        <authorList>
            <person name="Wang X."/>
        </authorList>
    </citation>
    <scope>NUCLEOTIDE SEQUENCE [LARGE SCALE GENOMIC DNA]</scope>
    <source>
        <strain evidence="3">BEI247</strain>
    </source>
</reference>
<evidence type="ECO:0000313" key="3">
    <source>
        <dbReference type="Proteomes" id="UP000287563"/>
    </source>
</evidence>
<proteinExistence type="predicted"/>
<dbReference type="OrthoDB" id="8447652at2"/>
<dbReference type="Pfam" id="PF10063">
    <property type="entry name" value="DUF2301"/>
    <property type="match status" value="1"/>
</dbReference>
<dbReference type="RefSeq" id="WP_128784618.1">
    <property type="nucleotide sequence ID" value="NZ_JAKJSG010000080.1"/>
</dbReference>
<keyword evidence="1" id="KW-1133">Transmembrane helix</keyword>
<keyword evidence="3" id="KW-1185">Reference proteome</keyword>
<evidence type="ECO:0000256" key="1">
    <source>
        <dbReference type="SAM" id="Phobius"/>
    </source>
</evidence>
<feature type="transmembrane region" description="Helical" evidence="1">
    <location>
        <begin position="19"/>
        <end position="52"/>
    </location>
</feature>